<feature type="domain" description="Gfo/Idh/MocA-like oxidoreductase N-terminal" evidence="1">
    <location>
        <begin position="62"/>
        <end position="131"/>
    </location>
</feature>
<keyword evidence="3" id="KW-1185">Reference proteome</keyword>
<evidence type="ECO:0000259" key="1">
    <source>
        <dbReference type="Pfam" id="PF01408"/>
    </source>
</evidence>
<organism evidence="2 3">
    <name type="scientific">Paenibacillus pinisoli</name>
    <dbReference type="NCBI Taxonomy" id="1276110"/>
    <lineage>
        <taxon>Bacteria</taxon>
        <taxon>Bacillati</taxon>
        <taxon>Bacillota</taxon>
        <taxon>Bacilli</taxon>
        <taxon>Bacillales</taxon>
        <taxon>Paenibacillaceae</taxon>
        <taxon>Paenibacillus</taxon>
    </lineage>
</organism>
<dbReference type="EMBL" id="QXQB01000005">
    <property type="protein sequence ID" value="RJX37596.1"/>
    <property type="molecule type" value="Genomic_DNA"/>
</dbReference>
<reference evidence="2 3" key="1">
    <citation type="submission" date="2018-09" db="EMBL/GenBank/DDBJ databases">
        <title>Paenibacillus aracenensis nov. sp. isolated from a cave in southern Spain.</title>
        <authorList>
            <person name="Jurado V."/>
            <person name="Gutierrez-Patricio S."/>
            <person name="Gonzalez-Pimentel J.L."/>
            <person name="Miller A.Z."/>
            <person name="Laiz L."/>
            <person name="Saiz-Jimenez C."/>
        </authorList>
    </citation>
    <scope>NUCLEOTIDE SEQUENCE [LARGE SCALE GENOMIC DNA]</scope>
    <source>
        <strain evidence="2 3">JCM 19203</strain>
    </source>
</reference>
<gene>
    <name evidence="2" type="ORF">D3P09_21710</name>
</gene>
<accession>A0A3A6PD20</accession>
<sequence length="307" mass="33761">MRRTTLRIGIIGTDSSHAAAFTRIINDINDPYYIPGGQVIAAYPGGSSDFPLSASRVEGFMEALQDDFGVARADSLEALTRQCDAYLLLSADGRVHLDQLREIVHSRRPVFIDKPLALSLKEAKSIFELANYWDVPIMSSSSLRFLESLVHDLDCFGRHSITAAAVQGPLVIESTQSRYFWYAIHAAEMLYSIMGPGCREVRAEREAAGERLIGIWRDGRRGEILCRSDGDDRFLAQLDRHGAITKLDAAHSATPFYASLVAQIIPFLQTGRSPVHWRETTEIIAFLEAAERSLAAGGAAQPVAGVL</sequence>
<proteinExistence type="predicted"/>
<dbReference type="InterPro" id="IPR000683">
    <property type="entry name" value="Gfo/Idh/MocA-like_OxRdtase_N"/>
</dbReference>
<dbReference type="Proteomes" id="UP000267798">
    <property type="component" value="Unassembled WGS sequence"/>
</dbReference>
<dbReference type="Pfam" id="PF01408">
    <property type="entry name" value="GFO_IDH_MocA"/>
    <property type="match status" value="1"/>
</dbReference>
<dbReference type="OrthoDB" id="128220at2"/>
<name>A0A3A6PD20_9BACL</name>
<evidence type="ECO:0000313" key="2">
    <source>
        <dbReference type="EMBL" id="RJX37596.1"/>
    </source>
</evidence>
<dbReference type="InterPro" id="IPR036291">
    <property type="entry name" value="NAD(P)-bd_dom_sf"/>
</dbReference>
<comment type="caution">
    <text evidence="2">The sequence shown here is derived from an EMBL/GenBank/DDBJ whole genome shotgun (WGS) entry which is preliminary data.</text>
</comment>
<dbReference type="SUPFAM" id="SSF51735">
    <property type="entry name" value="NAD(P)-binding Rossmann-fold domains"/>
    <property type="match status" value="1"/>
</dbReference>
<evidence type="ECO:0000313" key="3">
    <source>
        <dbReference type="Proteomes" id="UP000267798"/>
    </source>
</evidence>
<dbReference type="AlphaFoldDB" id="A0A3A6PD20"/>
<protein>
    <submittedName>
        <fullName evidence="2">Gfo/Idh/MocA family oxidoreductase</fullName>
    </submittedName>
</protein>
<dbReference type="Gene3D" id="3.40.50.720">
    <property type="entry name" value="NAD(P)-binding Rossmann-like Domain"/>
    <property type="match status" value="1"/>
</dbReference>
<dbReference type="GO" id="GO:0000166">
    <property type="term" value="F:nucleotide binding"/>
    <property type="evidence" value="ECO:0007669"/>
    <property type="project" value="InterPro"/>
</dbReference>